<keyword evidence="7" id="KW-1185">Reference proteome</keyword>
<feature type="domain" description="CTLH" evidence="5">
    <location>
        <begin position="151"/>
        <end position="172"/>
    </location>
</feature>
<feature type="repeat" description="WD" evidence="3">
    <location>
        <begin position="550"/>
        <end position="591"/>
    </location>
</feature>
<dbReference type="InterPro" id="IPR006595">
    <property type="entry name" value="CTLH_C"/>
</dbReference>
<dbReference type="PROSITE" id="PS50896">
    <property type="entry name" value="LISH"/>
    <property type="match status" value="1"/>
</dbReference>
<keyword evidence="1 3" id="KW-0853">WD repeat</keyword>
<proteinExistence type="predicted"/>
<reference evidence="6 7" key="1">
    <citation type="journal article" date="2016" name="Mol. Biol. Evol.">
        <title>Comparative Genomics of Early-Diverging Mushroom-Forming Fungi Provides Insights into the Origins of Lignocellulose Decay Capabilities.</title>
        <authorList>
            <person name="Nagy L.G."/>
            <person name="Riley R."/>
            <person name="Tritt A."/>
            <person name="Adam C."/>
            <person name="Daum C."/>
            <person name="Floudas D."/>
            <person name="Sun H."/>
            <person name="Yadav J.S."/>
            <person name="Pangilinan J."/>
            <person name="Larsson K.H."/>
            <person name="Matsuura K."/>
            <person name="Barry K."/>
            <person name="Labutti K."/>
            <person name="Kuo R."/>
            <person name="Ohm R.A."/>
            <person name="Bhattacharya S.S."/>
            <person name="Shirouzu T."/>
            <person name="Yoshinaga Y."/>
            <person name="Martin F.M."/>
            <person name="Grigoriev I.V."/>
            <person name="Hibbett D.S."/>
        </authorList>
    </citation>
    <scope>NUCLEOTIDE SEQUENCE [LARGE SCALE GENOMIC DNA]</scope>
    <source>
        <strain evidence="6 7">CBS 109695</strain>
    </source>
</reference>
<feature type="compositionally biased region" description="Gly residues" evidence="4">
    <location>
        <begin position="662"/>
        <end position="672"/>
    </location>
</feature>
<dbReference type="GO" id="GO:0034657">
    <property type="term" value="C:GID complex"/>
    <property type="evidence" value="ECO:0007669"/>
    <property type="project" value="TreeGrafter"/>
</dbReference>
<accession>A0A166JT98</accession>
<protein>
    <submittedName>
        <fullName evidence="6">WD40 repeat-like protein</fullName>
    </submittedName>
</protein>
<dbReference type="STRING" id="436010.A0A166JT98"/>
<dbReference type="AlphaFoldDB" id="A0A166JT98"/>
<evidence type="ECO:0000259" key="5">
    <source>
        <dbReference type="PROSITE" id="PS50897"/>
    </source>
</evidence>
<organism evidence="6 7">
    <name type="scientific">Athelia psychrophila</name>
    <dbReference type="NCBI Taxonomy" id="1759441"/>
    <lineage>
        <taxon>Eukaryota</taxon>
        <taxon>Fungi</taxon>
        <taxon>Dikarya</taxon>
        <taxon>Basidiomycota</taxon>
        <taxon>Agaricomycotina</taxon>
        <taxon>Agaricomycetes</taxon>
        <taxon>Agaricomycetidae</taxon>
        <taxon>Atheliales</taxon>
        <taxon>Atheliaceae</taxon>
        <taxon>Athelia</taxon>
    </lineage>
</organism>
<dbReference type="PROSITE" id="PS50897">
    <property type="entry name" value="CTLH"/>
    <property type="match status" value="1"/>
</dbReference>
<evidence type="ECO:0000256" key="1">
    <source>
        <dbReference type="ARBA" id="ARBA00022574"/>
    </source>
</evidence>
<name>A0A166JT98_9AGAM</name>
<dbReference type="PANTHER" id="PTHR22838:SF0">
    <property type="entry name" value="WD REPEAT-CONTAINING PROTEIN 26"/>
    <property type="match status" value="1"/>
</dbReference>
<dbReference type="Pfam" id="PF23627">
    <property type="entry name" value="LisH_WDR26"/>
    <property type="match status" value="1"/>
</dbReference>
<feature type="region of interest" description="Disordered" evidence="4">
    <location>
        <begin position="1"/>
        <end position="33"/>
    </location>
</feature>
<feature type="repeat" description="WD" evidence="3">
    <location>
        <begin position="337"/>
        <end position="377"/>
    </location>
</feature>
<keyword evidence="2" id="KW-0677">Repeat</keyword>
<dbReference type="InterPro" id="IPR015943">
    <property type="entry name" value="WD40/YVTN_repeat-like_dom_sf"/>
</dbReference>
<feature type="repeat" description="WD" evidence="3">
    <location>
        <begin position="288"/>
        <end position="321"/>
    </location>
</feature>
<dbReference type="SUPFAM" id="SSF50978">
    <property type="entry name" value="WD40 repeat-like"/>
    <property type="match status" value="1"/>
</dbReference>
<evidence type="ECO:0000313" key="6">
    <source>
        <dbReference type="EMBL" id="KZP21192.1"/>
    </source>
</evidence>
<evidence type="ECO:0000313" key="7">
    <source>
        <dbReference type="Proteomes" id="UP000076532"/>
    </source>
</evidence>
<dbReference type="PROSITE" id="PS50294">
    <property type="entry name" value="WD_REPEATS_REGION"/>
    <property type="match status" value="2"/>
</dbReference>
<dbReference type="Proteomes" id="UP000076532">
    <property type="component" value="Unassembled WGS sequence"/>
</dbReference>
<evidence type="ECO:0000256" key="4">
    <source>
        <dbReference type="SAM" id="MobiDB-lite"/>
    </source>
</evidence>
<dbReference type="OrthoDB" id="972532at2759"/>
<feature type="repeat" description="WD" evidence="3">
    <location>
        <begin position="387"/>
        <end position="419"/>
    </location>
</feature>
<dbReference type="GO" id="GO:0043161">
    <property type="term" value="P:proteasome-mediated ubiquitin-dependent protein catabolic process"/>
    <property type="evidence" value="ECO:0007669"/>
    <property type="project" value="TreeGrafter"/>
</dbReference>
<dbReference type="PANTHER" id="PTHR22838">
    <property type="entry name" value="WD REPEAT PROTEIN 26-RELATED"/>
    <property type="match status" value="1"/>
</dbReference>
<feature type="compositionally biased region" description="Low complexity" evidence="4">
    <location>
        <begin position="7"/>
        <end position="25"/>
    </location>
</feature>
<dbReference type="SMART" id="SM00320">
    <property type="entry name" value="WD40"/>
    <property type="match status" value="6"/>
</dbReference>
<dbReference type="InterPro" id="IPR006594">
    <property type="entry name" value="LisH"/>
</dbReference>
<dbReference type="EMBL" id="KV417549">
    <property type="protein sequence ID" value="KZP21192.1"/>
    <property type="molecule type" value="Genomic_DNA"/>
</dbReference>
<dbReference type="InterPro" id="IPR036322">
    <property type="entry name" value="WD40_repeat_dom_sf"/>
</dbReference>
<evidence type="ECO:0000256" key="2">
    <source>
        <dbReference type="ARBA" id="ARBA00022737"/>
    </source>
</evidence>
<feature type="region of interest" description="Disordered" evidence="4">
    <location>
        <begin position="40"/>
        <end position="59"/>
    </location>
</feature>
<gene>
    <name evidence="6" type="ORF">FIBSPDRAFT_910853</name>
</gene>
<feature type="repeat" description="WD" evidence="3">
    <location>
        <begin position="597"/>
        <end position="626"/>
    </location>
</feature>
<dbReference type="PROSITE" id="PS50082">
    <property type="entry name" value="WD_REPEATS_2"/>
    <property type="match status" value="5"/>
</dbReference>
<sequence length="672" mass="72831">MRDAEADQGPAAAAATASPRAGPSSLGAAANGHNGSGFAPAKLNGVASNGHGGPKHANAHARGVARVELPGTALYADEAYVSREEFVRVVLQSLRDVGYMESAATLEAESGYTMEAPIVSQFRRYILEAAWPRAEDALVKLGLTDADGLWEAKFLIHRQKYLELLEAGRTTTALTVLRNELAPLDFDQDQLHFLSSLLMCADPADLHERAGWDGASGASRHELLTALQSYIPASTMIPRHRLSTLLTQAQTYQLQQCTYHNAAPPLDSLYADHACDRAAFPGTTTASLEVHTDEVWNIEWSHDGLWLASASRDKTAIIWRVGPETPSTREYTPTHILRQHAYPISCLAWSMDDAILLTGAETEIRMWNTKTGECIRTLEDGKDGQVSRGHVETVTAISWIPDGSGFVSGGLDKKIILWDANGSFQHSWGTTAMRITDLTVTPDLARVVAVGIHYHPPSPVVGVVNTVADTPAPPDESSSSLNLARKPENNCMIVYDLATRQTEMSFPMEGELSSVKVSPDSRYALVNHPQDEIYLWDLLTGKLARKFAGQRQHKHVIRSCFGGIDGNFVVSGSEDGNVYVWHRDTGALLETLSGHGEGSVNSVAWNPKNVRMFASCSDDHTIRIWEAPPTGHVLGAERIDPESNGSGKGKTRQRPAASASNGEGGMEYGRGS</sequence>
<dbReference type="InterPro" id="IPR051350">
    <property type="entry name" value="WD_repeat-ST_regulator"/>
</dbReference>
<dbReference type="Gene3D" id="2.130.10.10">
    <property type="entry name" value="YVTN repeat-like/Quinoprotein amine dehydrogenase"/>
    <property type="match status" value="1"/>
</dbReference>
<evidence type="ECO:0000256" key="3">
    <source>
        <dbReference type="PROSITE-ProRule" id="PRU00221"/>
    </source>
</evidence>
<dbReference type="InterPro" id="IPR001680">
    <property type="entry name" value="WD40_rpt"/>
</dbReference>
<dbReference type="CDD" id="cd00200">
    <property type="entry name" value="WD40"/>
    <property type="match status" value="1"/>
</dbReference>
<dbReference type="Pfam" id="PF00400">
    <property type="entry name" value="WD40"/>
    <property type="match status" value="5"/>
</dbReference>
<feature type="region of interest" description="Disordered" evidence="4">
    <location>
        <begin position="633"/>
        <end position="672"/>
    </location>
</feature>